<comment type="caution">
    <text evidence="1">The sequence shown here is derived from an EMBL/GenBank/DDBJ whole genome shotgun (WGS) entry which is preliminary data.</text>
</comment>
<dbReference type="Proteomes" id="UP000828048">
    <property type="component" value="Chromosome 2"/>
</dbReference>
<organism evidence="1 2">
    <name type="scientific">Vaccinium darrowii</name>
    <dbReference type="NCBI Taxonomy" id="229202"/>
    <lineage>
        <taxon>Eukaryota</taxon>
        <taxon>Viridiplantae</taxon>
        <taxon>Streptophyta</taxon>
        <taxon>Embryophyta</taxon>
        <taxon>Tracheophyta</taxon>
        <taxon>Spermatophyta</taxon>
        <taxon>Magnoliopsida</taxon>
        <taxon>eudicotyledons</taxon>
        <taxon>Gunneridae</taxon>
        <taxon>Pentapetalae</taxon>
        <taxon>asterids</taxon>
        <taxon>Ericales</taxon>
        <taxon>Ericaceae</taxon>
        <taxon>Vaccinioideae</taxon>
        <taxon>Vaccinieae</taxon>
        <taxon>Vaccinium</taxon>
    </lineage>
</organism>
<reference evidence="1 2" key="1">
    <citation type="journal article" date="2021" name="Hortic Res">
        <title>High-quality reference genome and annotation aids understanding of berry development for evergreen blueberry (Vaccinium darrowii).</title>
        <authorList>
            <person name="Yu J."/>
            <person name="Hulse-Kemp A.M."/>
            <person name="Babiker E."/>
            <person name="Staton M."/>
        </authorList>
    </citation>
    <scope>NUCLEOTIDE SEQUENCE [LARGE SCALE GENOMIC DNA]</scope>
    <source>
        <strain evidence="2">cv. NJ 8807/NJ 8810</strain>
        <tissue evidence="1">Young leaf</tissue>
    </source>
</reference>
<sequence>MEAPAINEIRQRKKKSDESENAFEGEKEIPPSEEEIEICHDAELEKEIPPSGREKETLPHAERENEIPPNGNGKETSPDAKREKDTPPGDDICPICFGNYNIPCKTNCGHWFCANCVLSFWAYRSKILRCKCPICSQSISKFTPEASLNLRTEDDVVEALKKVQGYNRLFAGGVHGLILRLRQLPLFSGGFHHHIPQLLRMFYTGLYDPDHLLLNYVVARAMALILTLCYDYLDFDFLPGGFLGVNIIFECCTIGLVLLLGAIGLYRRIVANRRPRRRRRPRPNPISGPKNPPVQGPGSPPIQRKGPPVSGH</sequence>
<gene>
    <name evidence="1" type="ORF">Vadar_009616</name>
</gene>
<protein>
    <submittedName>
        <fullName evidence="1">Uncharacterized protein</fullName>
    </submittedName>
</protein>
<accession>A0ACB7WZT9</accession>
<keyword evidence="2" id="KW-1185">Reference proteome</keyword>
<evidence type="ECO:0000313" key="2">
    <source>
        <dbReference type="Proteomes" id="UP000828048"/>
    </source>
</evidence>
<evidence type="ECO:0000313" key="1">
    <source>
        <dbReference type="EMBL" id="KAH7833775.1"/>
    </source>
</evidence>
<dbReference type="EMBL" id="CM037152">
    <property type="protein sequence ID" value="KAH7833775.1"/>
    <property type="molecule type" value="Genomic_DNA"/>
</dbReference>
<proteinExistence type="predicted"/>
<name>A0ACB7WZT9_9ERIC</name>